<dbReference type="GO" id="GO:1990229">
    <property type="term" value="C:iron-sulfur cluster assembly complex"/>
    <property type="evidence" value="ECO:0007669"/>
    <property type="project" value="UniProtKB-ARBA"/>
</dbReference>
<reference evidence="3 4" key="1">
    <citation type="submission" date="2016-03" db="EMBL/GenBank/DDBJ databases">
        <title>EvidentialGene: Evidence-directed Construction of Genes on Genomes.</title>
        <authorList>
            <person name="Gilbert D.G."/>
            <person name="Choi J.-H."/>
            <person name="Mockaitis K."/>
            <person name="Colbourne J."/>
            <person name="Pfrender M."/>
        </authorList>
    </citation>
    <scope>NUCLEOTIDE SEQUENCE [LARGE SCALE GENOMIC DNA]</scope>
    <source>
        <strain evidence="3 4">Xinb3</strain>
        <tissue evidence="3">Complete organism</tissue>
    </source>
</reference>
<evidence type="ECO:0000256" key="1">
    <source>
        <dbReference type="ARBA" id="ARBA00005578"/>
    </source>
</evidence>
<name>A0A162CXS7_9CRUS</name>
<dbReference type="STRING" id="35525.A0A162CXS7"/>
<comment type="caution">
    <text evidence="3">The sequence shown here is derived from an EMBL/GenBank/DDBJ whole genome shotgun (WGS) entry which is preliminary data.</text>
</comment>
<keyword evidence="4" id="KW-1185">Reference proteome</keyword>
<proteinExistence type="inferred from homology"/>
<evidence type="ECO:0000256" key="2">
    <source>
        <dbReference type="RuleBase" id="RU003860"/>
    </source>
</evidence>
<dbReference type="GO" id="GO:0006351">
    <property type="term" value="P:DNA-templated transcription"/>
    <property type="evidence" value="ECO:0007669"/>
    <property type="project" value="TreeGrafter"/>
</dbReference>
<dbReference type="PANTHER" id="PTHR46229">
    <property type="entry name" value="BOLA TRANSCRIPTION REGULATOR"/>
    <property type="match status" value="1"/>
</dbReference>
<protein>
    <submittedName>
        <fullName evidence="3">BolA 1-like protein</fullName>
    </submittedName>
</protein>
<dbReference type="GO" id="GO:0005829">
    <property type="term" value="C:cytosol"/>
    <property type="evidence" value="ECO:0007669"/>
    <property type="project" value="TreeGrafter"/>
</dbReference>
<dbReference type="Gene3D" id="3.30.300.90">
    <property type="entry name" value="BolA-like"/>
    <property type="match status" value="1"/>
</dbReference>
<dbReference type="OrthoDB" id="4983at2759"/>
<dbReference type="EMBL" id="LRGB01008892">
    <property type="protein sequence ID" value="KZS00694.1"/>
    <property type="molecule type" value="Genomic_DNA"/>
</dbReference>
<accession>A0A162CXS7</accession>
<feature type="non-terminal residue" evidence="3">
    <location>
        <position position="114"/>
    </location>
</feature>
<dbReference type="Proteomes" id="UP000076858">
    <property type="component" value="Unassembled WGS sequence"/>
</dbReference>
<dbReference type="InterPro" id="IPR036065">
    <property type="entry name" value="BolA-like_sf"/>
</dbReference>
<dbReference type="PANTHER" id="PTHR46229:SF2">
    <property type="entry name" value="BOLA-LIKE PROTEIN 1"/>
    <property type="match status" value="1"/>
</dbReference>
<dbReference type="FunFam" id="3.30.300.90:FF:000001">
    <property type="entry name" value="Transcriptional regulator BolA"/>
    <property type="match status" value="1"/>
</dbReference>
<comment type="similarity">
    <text evidence="1 2">Belongs to the BolA/IbaG family.</text>
</comment>
<dbReference type="InterPro" id="IPR002634">
    <property type="entry name" value="BolA"/>
</dbReference>
<organism evidence="3 4">
    <name type="scientific">Daphnia magna</name>
    <dbReference type="NCBI Taxonomy" id="35525"/>
    <lineage>
        <taxon>Eukaryota</taxon>
        <taxon>Metazoa</taxon>
        <taxon>Ecdysozoa</taxon>
        <taxon>Arthropoda</taxon>
        <taxon>Crustacea</taxon>
        <taxon>Branchiopoda</taxon>
        <taxon>Diplostraca</taxon>
        <taxon>Cladocera</taxon>
        <taxon>Anomopoda</taxon>
        <taxon>Daphniidae</taxon>
        <taxon>Daphnia</taxon>
    </lineage>
</organism>
<dbReference type="Pfam" id="PF01722">
    <property type="entry name" value="BolA"/>
    <property type="match status" value="1"/>
</dbReference>
<feature type="non-terminal residue" evidence="3">
    <location>
        <position position="1"/>
    </location>
</feature>
<dbReference type="SUPFAM" id="SSF82657">
    <property type="entry name" value="BolA-like"/>
    <property type="match status" value="1"/>
</dbReference>
<dbReference type="PIRSF" id="PIRSF003113">
    <property type="entry name" value="BolA"/>
    <property type="match status" value="1"/>
</dbReference>
<sequence length="114" mass="12676">TEGTGIMLIHTSIEQKLLTAFDPVFLDVIDESHMHSVAPGVESHFKVVIVTPAFDGMRLLQRHRAVNAIVATELAEKIHALALHTYTPGEWYEYYAEKPPASPKCFGGSKRDKT</sequence>
<dbReference type="AlphaFoldDB" id="A0A162CXS7"/>
<gene>
    <name evidence="3" type="ORF">APZ42_002911</name>
</gene>
<evidence type="ECO:0000313" key="3">
    <source>
        <dbReference type="EMBL" id="KZS00694.1"/>
    </source>
</evidence>
<evidence type="ECO:0000313" key="4">
    <source>
        <dbReference type="Proteomes" id="UP000076858"/>
    </source>
</evidence>
<dbReference type="InterPro" id="IPR050961">
    <property type="entry name" value="BolA/IbaG_stress_morph_reg"/>
</dbReference>